<dbReference type="InterPro" id="IPR000711">
    <property type="entry name" value="ATPase_OSCP/dsu"/>
</dbReference>
<dbReference type="NCBIfam" id="TIGR01145">
    <property type="entry name" value="ATP_synt_delta"/>
    <property type="match status" value="1"/>
</dbReference>
<evidence type="ECO:0000256" key="5">
    <source>
        <dbReference type="ARBA" id="ARBA00023136"/>
    </source>
</evidence>
<dbReference type="Proteomes" id="UP000614410">
    <property type="component" value="Unassembled WGS sequence"/>
</dbReference>
<name>A0A934KJ59_9BACT</name>
<dbReference type="GO" id="GO:0045259">
    <property type="term" value="C:proton-transporting ATP synthase complex"/>
    <property type="evidence" value="ECO:0007669"/>
    <property type="project" value="UniProtKB-KW"/>
</dbReference>
<dbReference type="GO" id="GO:0046933">
    <property type="term" value="F:proton-transporting ATP synthase activity, rotational mechanism"/>
    <property type="evidence" value="ECO:0007669"/>
    <property type="project" value="UniProtKB-UniRule"/>
</dbReference>
<evidence type="ECO:0000256" key="3">
    <source>
        <dbReference type="ARBA" id="ARBA00022781"/>
    </source>
</evidence>
<dbReference type="GO" id="GO:0005886">
    <property type="term" value="C:plasma membrane"/>
    <property type="evidence" value="ECO:0007669"/>
    <property type="project" value="UniProtKB-SubCell"/>
</dbReference>
<sequence length="175" mass="19006">MASSVIARRYASAYFDVARDDGAVEKRGEDLARAAETLSNGEVVGALGNPRLAVVDRVNLALDLIDGVGESARNLCRLLVERNRISALPGVLEQYRILADRARGLVRAQVTTATEVTDSLRGLIADALRERFGADVEIEMSRDPSIIGGLVLRVGDRVIDNSLRTHLQQLQASLR</sequence>
<comment type="function">
    <text evidence="7">This protein is part of the stalk that links CF(0) to CF(1). It either transmits conformational changes from CF(0) to CF(1) or is implicated in proton conduction.</text>
</comment>
<dbReference type="NCBIfam" id="NF004402">
    <property type="entry name" value="PRK05758.2-2"/>
    <property type="match status" value="1"/>
</dbReference>
<evidence type="ECO:0000256" key="4">
    <source>
        <dbReference type="ARBA" id="ARBA00023065"/>
    </source>
</evidence>
<comment type="caution">
    <text evidence="8">The sequence shown here is derived from an EMBL/GenBank/DDBJ whole genome shotgun (WGS) entry which is preliminary data.</text>
</comment>
<organism evidence="8 9">
    <name type="scientific">Candidatus Amunia macphersoniae</name>
    <dbReference type="NCBI Taxonomy" id="3127014"/>
    <lineage>
        <taxon>Bacteria</taxon>
        <taxon>Bacillati</taxon>
        <taxon>Candidatus Dormiibacterota</taxon>
        <taxon>Candidatus Dormibacteria</taxon>
        <taxon>Candidatus Aeolococcales</taxon>
        <taxon>Candidatus Aeolococcaceae</taxon>
        <taxon>Candidatus Amunia</taxon>
    </lineage>
</organism>
<dbReference type="Pfam" id="PF00213">
    <property type="entry name" value="OSCP"/>
    <property type="match status" value="1"/>
</dbReference>
<keyword evidence="7" id="KW-0139">CF(1)</keyword>
<proteinExistence type="inferred from homology"/>
<dbReference type="PANTHER" id="PTHR11910">
    <property type="entry name" value="ATP SYNTHASE DELTA CHAIN"/>
    <property type="match status" value="1"/>
</dbReference>
<keyword evidence="7" id="KW-1003">Cell membrane</keyword>
<dbReference type="InterPro" id="IPR026015">
    <property type="entry name" value="ATP_synth_OSCP/delta_N_sf"/>
</dbReference>
<comment type="similarity">
    <text evidence="7">Belongs to the ATPase delta chain family.</text>
</comment>
<evidence type="ECO:0000256" key="2">
    <source>
        <dbReference type="ARBA" id="ARBA00022448"/>
    </source>
</evidence>
<keyword evidence="2 7" id="KW-0813">Transport</keyword>
<keyword evidence="6 7" id="KW-0066">ATP synthesis</keyword>
<reference evidence="8 9" key="1">
    <citation type="submission" date="2020-10" db="EMBL/GenBank/DDBJ databases">
        <title>Ca. Dormibacterota MAGs.</title>
        <authorList>
            <person name="Montgomery K."/>
        </authorList>
    </citation>
    <scope>NUCLEOTIDE SEQUENCE [LARGE SCALE GENOMIC DNA]</scope>
    <source>
        <strain evidence="8">Mitchell_Peninsula_5</strain>
    </source>
</reference>
<dbReference type="HAMAP" id="MF_01416">
    <property type="entry name" value="ATP_synth_delta_bact"/>
    <property type="match status" value="1"/>
</dbReference>
<accession>A0A934KJ59</accession>
<dbReference type="PRINTS" id="PR00125">
    <property type="entry name" value="ATPASEDELTA"/>
</dbReference>
<evidence type="ECO:0000313" key="8">
    <source>
        <dbReference type="EMBL" id="MBJ7610406.1"/>
    </source>
</evidence>
<keyword evidence="3 7" id="KW-0375">Hydrogen ion transport</keyword>
<evidence type="ECO:0000256" key="1">
    <source>
        <dbReference type="ARBA" id="ARBA00004370"/>
    </source>
</evidence>
<dbReference type="SUPFAM" id="SSF47928">
    <property type="entry name" value="N-terminal domain of the delta subunit of the F1F0-ATP synthase"/>
    <property type="match status" value="1"/>
</dbReference>
<protein>
    <recommendedName>
        <fullName evidence="7">ATP synthase subunit delta</fullName>
    </recommendedName>
    <alternativeName>
        <fullName evidence="7">ATP synthase F(1) sector subunit delta</fullName>
    </alternativeName>
    <alternativeName>
        <fullName evidence="7">F-type ATPase subunit delta</fullName>
        <shortName evidence="7">F-ATPase subunit delta</shortName>
    </alternativeName>
</protein>
<evidence type="ECO:0000313" key="9">
    <source>
        <dbReference type="Proteomes" id="UP000614410"/>
    </source>
</evidence>
<dbReference type="Gene3D" id="1.10.520.20">
    <property type="entry name" value="N-terminal domain of the delta subunit of the F1F0-ATP synthase"/>
    <property type="match status" value="1"/>
</dbReference>
<dbReference type="EMBL" id="JAEKNN010000062">
    <property type="protein sequence ID" value="MBJ7610406.1"/>
    <property type="molecule type" value="Genomic_DNA"/>
</dbReference>
<keyword evidence="4 7" id="KW-0406">Ion transport</keyword>
<evidence type="ECO:0000256" key="6">
    <source>
        <dbReference type="ARBA" id="ARBA00023310"/>
    </source>
</evidence>
<gene>
    <name evidence="7" type="primary">atpH</name>
    <name evidence="8" type="ORF">JF887_13385</name>
</gene>
<comment type="function">
    <text evidence="7">F(1)F(0) ATP synthase produces ATP from ADP in the presence of a proton or sodium gradient. F-type ATPases consist of two structural domains, F(1) containing the extramembraneous catalytic core and F(0) containing the membrane proton channel, linked together by a central stalk and a peripheral stalk. During catalysis, ATP synthesis in the catalytic domain of F(1) is coupled via a rotary mechanism of the central stalk subunits to proton translocation.</text>
</comment>
<comment type="subcellular location">
    <subcellularLocation>
        <location evidence="7">Cell membrane</location>
        <topology evidence="7">Peripheral membrane protein</topology>
    </subcellularLocation>
    <subcellularLocation>
        <location evidence="1">Membrane</location>
    </subcellularLocation>
</comment>
<evidence type="ECO:0000256" key="7">
    <source>
        <dbReference type="HAMAP-Rule" id="MF_01416"/>
    </source>
</evidence>
<keyword evidence="5 7" id="KW-0472">Membrane</keyword>
<dbReference type="AlphaFoldDB" id="A0A934KJ59"/>